<evidence type="ECO:0000256" key="1">
    <source>
        <dbReference type="SAM" id="MobiDB-lite"/>
    </source>
</evidence>
<dbReference type="AlphaFoldDB" id="A0A6G4XH11"/>
<proteinExistence type="predicted"/>
<organism evidence="3 4">
    <name type="scientific">Streptomyces mesophilus</name>
    <dbReference type="NCBI Taxonomy" id="1775132"/>
    <lineage>
        <taxon>Bacteria</taxon>
        <taxon>Bacillati</taxon>
        <taxon>Actinomycetota</taxon>
        <taxon>Actinomycetes</taxon>
        <taxon>Kitasatosporales</taxon>
        <taxon>Streptomycetaceae</taxon>
        <taxon>Streptomyces</taxon>
    </lineage>
</organism>
<evidence type="ECO:0000259" key="2">
    <source>
        <dbReference type="SMART" id="SM00909"/>
    </source>
</evidence>
<dbReference type="SMART" id="SM00909">
    <property type="entry name" value="Germane"/>
    <property type="match status" value="1"/>
</dbReference>
<keyword evidence="4" id="KW-1185">Reference proteome</keyword>
<protein>
    <recommendedName>
        <fullName evidence="2">GerMN domain-containing protein</fullName>
    </recommendedName>
</protein>
<name>A0A6G4XH11_9ACTN</name>
<dbReference type="EMBL" id="JAAKZW010000047">
    <property type="protein sequence ID" value="NGO76835.1"/>
    <property type="molecule type" value="Genomic_DNA"/>
</dbReference>
<feature type="domain" description="GerMN" evidence="2">
    <location>
        <begin position="201"/>
        <end position="299"/>
    </location>
</feature>
<accession>A0A6G4XH11</accession>
<feature type="compositionally biased region" description="Basic and acidic residues" evidence="1">
    <location>
        <begin position="386"/>
        <end position="399"/>
    </location>
</feature>
<feature type="region of interest" description="Disordered" evidence="1">
    <location>
        <begin position="386"/>
        <end position="411"/>
    </location>
</feature>
<dbReference type="Pfam" id="PF25976">
    <property type="entry name" value="LpqB_N"/>
    <property type="match status" value="1"/>
</dbReference>
<dbReference type="Proteomes" id="UP000481109">
    <property type="component" value="Unassembled WGS sequence"/>
</dbReference>
<dbReference type="InterPro" id="IPR019606">
    <property type="entry name" value="GerMN"/>
</dbReference>
<dbReference type="InterPro" id="IPR059026">
    <property type="entry name" value="LpqB_N"/>
</dbReference>
<dbReference type="InterPro" id="IPR018910">
    <property type="entry name" value="LpqB_C"/>
</dbReference>
<gene>
    <name evidence="3" type="ORF">G6045_14355</name>
</gene>
<evidence type="ECO:0000313" key="4">
    <source>
        <dbReference type="Proteomes" id="UP000481109"/>
    </source>
</evidence>
<dbReference type="Pfam" id="PF10647">
    <property type="entry name" value="Gmad1"/>
    <property type="match status" value="1"/>
</dbReference>
<sequence length="592" mass="63680">MPSSGEPEPVDASPNEPRVRVFAAPPKDNAKPGEILDGFLETLTGDDPDYSIARKYLTAEAAKSWNPESLTTVLEDGPKPSLLSPVQELETAESYGFELDGNAVATIDADHAYQPEAKRYSESIQLVKERGKAGGKTDGQWRISKPPVGVVLGETDFRRLYESVNKYYYASNMARGDDEQPQPAPLVADPVYVRGDPEPPLADVVKALLDGPTSWLDPVVSSRFPSDTTLRKGTKELTPDDQKRLRVPLNSKADNIKPDLCKKMAAQIYFTLNDLTKPSGIEQVELLRSDGESSLCVLDEGGAKALAPNPAGQPGYQYFIDKKHQLVRMPKSSPVTDTVDGAIGSGEQELRSAAVSRDEEWAAGVSRDGSSLFVGAMREGASLDKAKVTSKASKEDERLAPPSWDGRGDLWVADQDPKNPRLLWLDKGRGEPVEVAFDRQLGADGEGRIKAVRVAADGVRIALLVEQDGKTGLRIGRVLRSTSGGKPELSVTELRPAAPKMEVTAMSWAGGSRLLVVGKEAGGVQQMRFVQSDGSLPDEPALPGLNGVTAVAASENEQLALVAHSEDGIVRRAEGEDWKLVVKEGAAPVYPG</sequence>
<reference evidence="3 4" key="1">
    <citation type="submission" date="2020-02" db="EMBL/GenBank/DDBJ databases">
        <title>Whole-genome analyses of novel actinobacteria.</title>
        <authorList>
            <person name="Sahin N."/>
            <person name="Tokatli A."/>
        </authorList>
    </citation>
    <scope>NUCLEOTIDE SEQUENCE [LARGE SCALE GENOMIC DNA]</scope>
    <source>
        <strain evidence="3 4">YC504</strain>
    </source>
</reference>
<feature type="region of interest" description="Disordered" evidence="1">
    <location>
        <begin position="1"/>
        <end position="33"/>
    </location>
</feature>
<dbReference type="Pfam" id="PF10646">
    <property type="entry name" value="Germane"/>
    <property type="match status" value="1"/>
</dbReference>
<dbReference type="SUPFAM" id="SSF63829">
    <property type="entry name" value="Calcium-dependent phosphotriesterase"/>
    <property type="match status" value="1"/>
</dbReference>
<evidence type="ECO:0000313" key="3">
    <source>
        <dbReference type="EMBL" id="NGO76835.1"/>
    </source>
</evidence>
<comment type="caution">
    <text evidence="3">The sequence shown here is derived from an EMBL/GenBank/DDBJ whole genome shotgun (WGS) entry which is preliminary data.</text>
</comment>